<evidence type="ECO:0000256" key="4">
    <source>
        <dbReference type="ARBA" id="ARBA00023125"/>
    </source>
</evidence>
<dbReference type="RefSeq" id="XP_064660602.1">
    <property type="nucleotide sequence ID" value="XM_064800651.1"/>
</dbReference>
<evidence type="ECO:0000313" key="11">
    <source>
        <dbReference type="Proteomes" id="UP001337655"/>
    </source>
</evidence>
<sequence length="603" mass="66750">MLKQDNDSSKNNSATEAGGHLQAQIRKIKCDEGRPNCHKCASTGRTCDGYELPPENGTSTSSRRRLLPSPDGSSPSTSGSSPSPVSVLRPKETSPDFSMTEHERNCMSYWRTFGARAVYRATPVREWVQLALQFSTIEPAVMLAITACATVQKSVAISMHKAMEPPTASTRNVDLAMVQFGKATSALRRYIHKAVNGNACLEPVLLCAILFLLFEIGRAKFQNALAHLNFARKIVPLQRLSAFSGDAIEEFSHLFSAIESSASVTGTPMGLDQDSHFHSRRTLDPTIPAAFESLSEAKEHLNILLEASEEARNELVQLADELITSEDRSRLHPATAFMIKHCLSRTIVPDCALQARIQGLEGGFKRWMLAFDFLTDSTLQHSDPETYIFGATLRLQYLVAFDTLQHCCSPCEADWDTPGSDSTFATTLDVIERFLALTATSMPKGVSGPVPPYAPGDMRHASFGLEPTALPALAHIAFKCRNTSIRRRALRMLLTARRREGLGHSESAAWFISVIVDAEEQSARHHLQQRGVVPGKTLMSEQVPEAARIMFMVACGETEETTRVICARFRHEDDGKLELRQWIGQKEPIVFEEIDTLVMQYHC</sequence>
<dbReference type="InterPro" id="IPR052360">
    <property type="entry name" value="Transcr_Regulatory_Proteins"/>
</dbReference>
<evidence type="ECO:0000256" key="7">
    <source>
        <dbReference type="SAM" id="Coils"/>
    </source>
</evidence>
<organism evidence="10 11">
    <name type="scientific">Saxophila tyrrhenica</name>
    <dbReference type="NCBI Taxonomy" id="1690608"/>
    <lineage>
        <taxon>Eukaryota</taxon>
        <taxon>Fungi</taxon>
        <taxon>Dikarya</taxon>
        <taxon>Ascomycota</taxon>
        <taxon>Pezizomycotina</taxon>
        <taxon>Dothideomycetes</taxon>
        <taxon>Dothideomycetidae</taxon>
        <taxon>Mycosphaerellales</taxon>
        <taxon>Extremaceae</taxon>
        <taxon>Saxophila</taxon>
    </lineage>
</organism>
<feature type="compositionally biased region" description="Basic and acidic residues" evidence="8">
    <location>
        <begin position="89"/>
        <end position="100"/>
    </location>
</feature>
<name>A0AAV9PDG9_9PEZI</name>
<dbReference type="InterPro" id="IPR036864">
    <property type="entry name" value="Zn2-C6_fun-type_DNA-bd_sf"/>
</dbReference>
<keyword evidence="3" id="KW-0805">Transcription regulation</keyword>
<feature type="region of interest" description="Disordered" evidence="8">
    <location>
        <begin position="41"/>
        <end position="100"/>
    </location>
</feature>
<feature type="domain" description="Zn(2)-C6 fungal-type" evidence="9">
    <location>
        <begin position="26"/>
        <end position="53"/>
    </location>
</feature>
<dbReference type="AlphaFoldDB" id="A0AAV9PDG9"/>
<dbReference type="Proteomes" id="UP001337655">
    <property type="component" value="Unassembled WGS sequence"/>
</dbReference>
<evidence type="ECO:0000256" key="1">
    <source>
        <dbReference type="ARBA" id="ARBA00022723"/>
    </source>
</evidence>
<keyword evidence="5" id="KW-0804">Transcription</keyword>
<evidence type="ECO:0000256" key="8">
    <source>
        <dbReference type="SAM" id="MobiDB-lite"/>
    </source>
</evidence>
<dbReference type="PANTHER" id="PTHR36206">
    <property type="entry name" value="ASPERCRYPTIN BIOSYNTHESIS CLUSTER-SPECIFIC TRANSCRIPTION REGULATOR ATNN-RELATED"/>
    <property type="match status" value="1"/>
</dbReference>
<dbReference type="CDD" id="cd00067">
    <property type="entry name" value="GAL4"/>
    <property type="match status" value="1"/>
</dbReference>
<dbReference type="EMBL" id="JAVRRT010000005">
    <property type="protein sequence ID" value="KAK5171758.1"/>
    <property type="molecule type" value="Genomic_DNA"/>
</dbReference>
<keyword evidence="6" id="KW-0539">Nucleus</keyword>
<keyword evidence="11" id="KW-1185">Reference proteome</keyword>
<evidence type="ECO:0000256" key="6">
    <source>
        <dbReference type="ARBA" id="ARBA00023242"/>
    </source>
</evidence>
<feature type="coiled-coil region" evidence="7">
    <location>
        <begin position="294"/>
        <end position="328"/>
    </location>
</feature>
<reference evidence="10 11" key="1">
    <citation type="submission" date="2023-08" db="EMBL/GenBank/DDBJ databases">
        <title>Black Yeasts Isolated from many extreme environments.</title>
        <authorList>
            <person name="Coleine C."/>
            <person name="Stajich J.E."/>
            <person name="Selbmann L."/>
        </authorList>
    </citation>
    <scope>NUCLEOTIDE SEQUENCE [LARGE SCALE GENOMIC DNA]</scope>
    <source>
        <strain evidence="10 11">CCFEE 5935</strain>
    </source>
</reference>
<evidence type="ECO:0000256" key="5">
    <source>
        <dbReference type="ARBA" id="ARBA00023163"/>
    </source>
</evidence>
<evidence type="ECO:0000256" key="3">
    <source>
        <dbReference type="ARBA" id="ARBA00023015"/>
    </source>
</evidence>
<dbReference type="SUPFAM" id="SSF57701">
    <property type="entry name" value="Zn2/Cys6 DNA-binding domain"/>
    <property type="match status" value="1"/>
</dbReference>
<evidence type="ECO:0000313" key="10">
    <source>
        <dbReference type="EMBL" id="KAK5171758.1"/>
    </source>
</evidence>
<accession>A0AAV9PDG9</accession>
<dbReference type="GO" id="GO:0003677">
    <property type="term" value="F:DNA binding"/>
    <property type="evidence" value="ECO:0007669"/>
    <property type="project" value="UniProtKB-KW"/>
</dbReference>
<dbReference type="PANTHER" id="PTHR36206:SF13">
    <property type="entry name" value="TRANSCRIPTIONAL REGULATORY PROTEIN MOC3"/>
    <property type="match status" value="1"/>
</dbReference>
<dbReference type="InterPro" id="IPR001138">
    <property type="entry name" value="Zn2Cys6_DnaBD"/>
</dbReference>
<evidence type="ECO:0000259" key="9">
    <source>
        <dbReference type="Pfam" id="PF00172"/>
    </source>
</evidence>
<proteinExistence type="predicted"/>
<gene>
    <name evidence="10" type="ORF">LTR77_003394</name>
</gene>
<keyword evidence="4" id="KW-0238">DNA-binding</keyword>
<dbReference type="Pfam" id="PF00172">
    <property type="entry name" value="Zn_clus"/>
    <property type="match status" value="1"/>
</dbReference>
<keyword evidence="7" id="KW-0175">Coiled coil</keyword>
<feature type="compositionally biased region" description="Low complexity" evidence="8">
    <location>
        <begin position="57"/>
        <end position="88"/>
    </location>
</feature>
<keyword evidence="1" id="KW-0479">Metal-binding</keyword>
<feature type="region of interest" description="Disordered" evidence="8">
    <location>
        <begin position="1"/>
        <end position="22"/>
    </location>
</feature>
<dbReference type="Gene3D" id="4.10.240.10">
    <property type="entry name" value="Zn(2)-C6 fungal-type DNA-binding domain"/>
    <property type="match status" value="1"/>
</dbReference>
<dbReference type="GeneID" id="89924741"/>
<keyword evidence="2" id="KW-0862">Zinc</keyword>
<comment type="caution">
    <text evidence="10">The sequence shown here is derived from an EMBL/GenBank/DDBJ whole genome shotgun (WGS) entry which is preliminary data.</text>
</comment>
<dbReference type="GO" id="GO:0008270">
    <property type="term" value="F:zinc ion binding"/>
    <property type="evidence" value="ECO:0007669"/>
    <property type="project" value="InterPro"/>
</dbReference>
<dbReference type="GO" id="GO:0000981">
    <property type="term" value="F:DNA-binding transcription factor activity, RNA polymerase II-specific"/>
    <property type="evidence" value="ECO:0007669"/>
    <property type="project" value="InterPro"/>
</dbReference>
<protein>
    <recommendedName>
        <fullName evidence="9">Zn(2)-C6 fungal-type domain-containing protein</fullName>
    </recommendedName>
</protein>
<evidence type="ECO:0000256" key="2">
    <source>
        <dbReference type="ARBA" id="ARBA00022833"/>
    </source>
</evidence>